<evidence type="ECO:0000313" key="2">
    <source>
        <dbReference type="Proteomes" id="UP001647509"/>
    </source>
</evidence>
<gene>
    <name evidence="1" type="ORF">KO493_04595</name>
</gene>
<keyword evidence="2" id="KW-1185">Reference proteome</keyword>
<sequence length="273" mass="31858">MKTIKHTLTALSVLLMLFYSETVLAQSDQIPRYMTSTTLSWNQDNGDLDMDEWKAVEQEYLEKVTKKNEYILGSSFYKPQLSGNSGKLVVVRVYASWVAIEKAAERNQELEKDAWPNERHLKEFKKKQRSFYRHDHSDEIYSVLPIMKPVQDWSKDMVCYVRTQYLTFPEDGKEDEVVGLLQENYDKLVKGNALIKGFFTYRHAWGANGSEIKNAYFLSSISDLEKLFESVPDLERKAWPGDHELKKHTEVVKKYFKNIHEDNVYTFVGGLSK</sequence>
<comment type="caution">
    <text evidence="1">The sequence shown here is derived from an EMBL/GenBank/DDBJ whole genome shotgun (WGS) entry which is preliminary data.</text>
</comment>
<dbReference type="EMBL" id="JAHKPD010000008">
    <property type="protein sequence ID" value="MBU2949973.1"/>
    <property type="molecule type" value="Genomic_DNA"/>
</dbReference>
<protein>
    <submittedName>
        <fullName evidence="1">Uncharacterized protein</fullName>
    </submittedName>
</protein>
<reference evidence="1" key="1">
    <citation type="submission" date="2021-05" db="EMBL/GenBank/DDBJ databases">
        <title>Draft genomes of bacteria isolated from model marine particles.</title>
        <authorList>
            <person name="Datta M.S."/>
            <person name="Schwartzman J.A."/>
            <person name="Enke T.N."/>
            <person name="Saavedra J."/>
            <person name="Cermak N."/>
            <person name="Cordero O.X."/>
        </authorList>
    </citation>
    <scope>NUCLEOTIDE SEQUENCE</scope>
    <source>
        <strain evidence="1">I2M19</strain>
    </source>
</reference>
<dbReference type="Proteomes" id="UP001647509">
    <property type="component" value="Unassembled WGS sequence"/>
</dbReference>
<organism evidence="1 2">
    <name type="scientific">Pseudotamlana agarivorans</name>
    <dbReference type="NCBI Taxonomy" id="481183"/>
    <lineage>
        <taxon>Bacteria</taxon>
        <taxon>Pseudomonadati</taxon>
        <taxon>Bacteroidota</taxon>
        <taxon>Flavobacteriia</taxon>
        <taxon>Flavobacteriales</taxon>
        <taxon>Flavobacteriaceae</taxon>
        <taxon>Pseudotamlana</taxon>
    </lineage>
</organism>
<evidence type="ECO:0000313" key="1">
    <source>
        <dbReference type="EMBL" id="MBU2949973.1"/>
    </source>
</evidence>
<accession>A0ACC5U6V3</accession>
<proteinExistence type="predicted"/>
<name>A0ACC5U6V3_9FLAO</name>